<dbReference type="InterPro" id="IPR050091">
    <property type="entry name" value="PKS_NRPS_Biosynth_Enz"/>
</dbReference>
<accession>A0ABV3K849</accession>
<dbReference type="Pfam" id="PF21089">
    <property type="entry name" value="PKS_DH_N"/>
    <property type="match status" value="1"/>
</dbReference>
<dbReference type="SMART" id="SM00823">
    <property type="entry name" value="PKS_PP"/>
    <property type="match status" value="1"/>
</dbReference>
<keyword evidence="6" id="KW-0511">Multifunctional enzyme</keyword>
<proteinExistence type="predicted"/>
<protein>
    <submittedName>
        <fullName evidence="12">Beta-ketoacyl synthase N-terminal-like domain-containing protein</fullName>
    </submittedName>
</protein>
<dbReference type="PROSITE" id="PS50075">
    <property type="entry name" value="CARRIER"/>
    <property type="match status" value="1"/>
</dbReference>
<dbReference type="Gene3D" id="3.40.50.720">
    <property type="entry name" value="NAD(P)-binding Rossmann-like Domain"/>
    <property type="match status" value="2"/>
</dbReference>
<keyword evidence="13" id="KW-1185">Reference proteome</keyword>
<dbReference type="Pfam" id="PF02801">
    <property type="entry name" value="Ketoacyl-synt_C"/>
    <property type="match status" value="1"/>
</dbReference>
<dbReference type="InterPro" id="IPR016036">
    <property type="entry name" value="Malonyl_transacylase_ACP-bd"/>
</dbReference>
<dbReference type="SMART" id="SM00822">
    <property type="entry name" value="PKS_KR"/>
    <property type="match status" value="1"/>
</dbReference>
<comment type="caution">
    <text evidence="12">The sequence shown here is derived from an EMBL/GenBank/DDBJ whole genome shotgun (WGS) entry which is preliminary data.</text>
</comment>
<dbReference type="Pfam" id="PF22953">
    <property type="entry name" value="SpnB_Rossmann"/>
    <property type="match status" value="1"/>
</dbReference>
<dbReference type="SUPFAM" id="SSF52151">
    <property type="entry name" value="FabD/lysophospholipase-like"/>
    <property type="match status" value="1"/>
</dbReference>
<evidence type="ECO:0000256" key="2">
    <source>
        <dbReference type="ARBA" id="ARBA00022450"/>
    </source>
</evidence>
<dbReference type="Pfam" id="PF00698">
    <property type="entry name" value="Acyl_transf_1"/>
    <property type="match status" value="1"/>
</dbReference>
<dbReference type="InterPro" id="IPR018201">
    <property type="entry name" value="Ketoacyl_synth_AS"/>
</dbReference>
<dbReference type="CDD" id="cd08956">
    <property type="entry name" value="KR_3_FAS_SDR_x"/>
    <property type="match status" value="1"/>
</dbReference>
<dbReference type="InterPro" id="IPR032821">
    <property type="entry name" value="PKS_assoc"/>
</dbReference>
<evidence type="ECO:0000256" key="5">
    <source>
        <dbReference type="ARBA" id="ARBA00023194"/>
    </source>
</evidence>
<dbReference type="InterPro" id="IPR049900">
    <property type="entry name" value="PKS_mFAS_DH"/>
</dbReference>
<dbReference type="InterPro" id="IPR049552">
    <property type="entry name" value="PKS_DH_N"/>
</dbReference>
<dbReference type="SMART" id="SM00826">
    <property type="entry name" value="PKS_DH"/>
    <property type="match status" value="1"/>
</dbReference>
<dbReference type="CDD" id="cd00833">
    <property type="entry name" value="PKS"/>
    <property type="match status" value="1"/>
</dbReference>
<dbReference type="PROSITE" id="PS52004">
    <property type="entry name" value="KS3_2"/>
    <property type="match status" value="1"/>
</dbReference>
<evidence type="ECO:0000256" key="8">
    <source>
        <dbReference type="PROSITE-ProRule" id="PRU01363"/>
    </source>
</evidence>
<dbReference type="PROSITE" id="PS00606">
    <property type="entry name" value="KS3_1"/>
    <property type="match status" value="1"/>
</dbReference>
<dbReference type="InterPro" id="IPR020806">
    <property type="entry name" value="PKS_PP-bd"/>
</dbReference>
<dbReference type="SUPFAM" id="SSF51735">
    <property type="entry name" value="NAD(P)-binding Rossmann-fold domains"/>
    <property type="match status" value="3"/>
</dbReference>
<dbReference type="InterPro" id="IPR042104">
    <property type="entry name" value="PKS_dehydratase_sf"/>
</dbReference>
<dbReference type="InterPro" id="IPR014031">
    <property type="entry name" value="Ketoacyl_synth_C"/>
</dbReference>
<dbReference type="InterPro" id="IPR014030">
    <property type="entry name" value="Ketoacyl_synth_N"/>
</dbReference>
<dbReference type="PANTHER" id="PTHR43775:SF51">
    <property type="entry name" value="INACTIVE PHENOLPHTHIOCEROL SYNTHESIS POLYKETIDE SYNTHASE TYPE I PKS1-RELATED"/>
    <property type="match status" value="1"/>
</dbReference>
<feature type="domain" description="Carrier" evidence="9">
    <location>
        <begin position="182"/>
        <end position="257"/>
    </location>
</feature>
<keyword evidence="7" id="KW-0012">Acyltransferase</keyword>
<feature type="active site" description="Proton donor; for dehydratase activity" evidence="8">
    <location>
        <position position="1365"/>
    </location>
</feature>
<evidence type="ECO:0000256" key="1">
    <source>
        <dbReference type="ARBA" id="ARBA00004792"/>
    </source>
</evidence>
<dbReference type="SUPFAM" id="SSF53901">
    <property type="entry name" value="Thiolase-like"/>
    <property type="match status" value="1"/>
</dbReference>
<dbReference type="InterPro" id="IPR013968">
    <property type="entry name" value="PKS_KR"/>
</dbReference>
<evidence type="ECO:0000313" key="13">
    <source>
        <dbReference type="Proteomes" id="UP001552594"/>
    </source>
</evidence>
<evidence type="ECO:0000256" key="7">
    <source>
        <dbReference type="ARBA" id="ARBA00023315"/>
    </source>
</evidence>
<dbReference type="Gene3D" id="3.10.129.110">
    <property type="entry name" value="Polyketide synthase dehydratase"/>
    <property type="match status" value="1"/>
</dbReference>
<dbReference type="Proteomes" id="UP001552594">
    <property type="component" value="Unassembled WGS sequence"/>
</dbReference>
<comment type="pathway">
    <text evidence="1">Antibiotic biosynthesis.</text>
</comment>
<feature type="active site" description="Proton acceptor; for dehydratase activity" evidence="8">
    <location>
        <position position="1201"/>
    </location>
</feature>
<dbReference type="InterPro" id="IPR055123">
    <property type="entry name" value="SpnB-like_Rossmann"/>
</dbReference>
<dbReference type="Gene3D" id="3.40.366.10">
    <property type="entry name" value="Malonyl-Coenzyme A Acyl Carrier Protein, domain 2"/>
    <property type="match status" value="1"/>
</dbReference>
<organism evidence="12 13">
    <name type="scientific">Streptomyces orinoci</name>
    <name type="common">Streptoverticillium orinoci</name>
    <dbReference type="NCBI Taxonomy" id="67339"/>
    <lineage>
        <taxon>Bacteria</taxon>
        <taxon>Bacillati</taxon>
        <taxon>Actinomycetota</taxon>
        <taxon>Actinomycetes</taxon>
        <taxon>Kitasatosporales</taxon>
        <taxon>Streptomycetaceae</taxon>
        <taxon>Streptomyces</taxon>
    </lineage>
</organism>
<feature type="region of interest" description="N-terminal hotdog fold" evidence="8">
    <location>
        <begin position="1169"/>
        <end position="1293"/>
    </location>
</feature>
<keyword evidence="5" id="KW-0045">Antibiotic biosynthesis</keyword>
<dbReference type="Pfam" id="PF00109">
    <property type="entry name" value="ketoacyl-synt"/>
    <property type="match status" value="1"/>
</dbReference>
<dbReference type="PROSITE" id="PS52019">
    <property type="entry name" value="PKS_MFAS_DH"/>
    <property type="match status" value="1"/>
</dbReference>
<dbReference type="SUPFAM" id="SSF55048">
    <property type="entry name" value="Probable ACP-binding domain of malonyl-CoA ACP transacylase"/>
    <property type="match status" value="1"/>
</dbReference>
<evidence type="ECO:0000256" key="3">
    <source>
        <dbReference type="ARBA" id="ARBA00022553"/>
    </source>
</evidence>
<dbReference type="SUPFAM" id="SSF47336">
    <property type="entry name" value="ACP-like"/>
    <property type="match status" value="1"/>
</dbReference>
<feature type="domain" description="Ketosynthase family 3 (KS3)" evidence="10">
    <location>
        <begin position="276"/>
        <end position="702"/>
    </location>
</feature>
<feature type="non-terminal residue" evidence="12">
    <location>
        <position position="1739"/>
    </location>
</feature>
<reference evidence="12 13" key="1">
    <citation type="submission" date="2024-06" db="EMBL/GenBank/DDBJ databases">
        <title>The Natural Products Discovery Center: Release of the First 8490 Sequenced Strains for Exploring Actinobacteria Biosynthetic Diversity.</title>
        <authorList>
            <person name="Kalkreuter E."/>
            <person name="Kautsar S.A."/>
            <person name="Yang D."/>
            <person name="Bader C.D."/>
            <person name="Teijaro C.N."/>
            <person name="Fluegel L."/>
            <person name="Davis C.M."/>
            <person name="Simpson J.R."/>
            <person name="Lauterbach L."/>
            <person name="Steele A.D."/>
            <person name="Gui C."/>
            <person name="Meng S."/>
            <person name="Li G."/>
            <person name="Viehrig K."/>
            <person name="Ye F."/>
            <person name="Su P."/>
            <person name="Kiefer A.F."/>
            <person name="Nichols A."/>
            <person name="Cepeda A.J."/>
            <person name="Yan W."/>
            <person name="Fan B."/>
            <person name="Jiang Y."/>
            <person name="Adhikari A."/>
            <person name="Zheng C.-J."/>
            <person name="Schuster L."/>
            <person name="Cowan T.M."/>
            <person name="Smanski M.J."/>
            <person name="Chevrette M.G."/>
            <person name="De Carvalho L.P.S."/>
            <person name="Shen B."/>
        </authorList>
    </citation>
    <scope>NUCLEOTIDE SEQUENCE [LARGE SCALE GENOMIC DNA]</scope>
    <source>
        <strain evidence="12 13">NPDC052347</strain>
    </source>
</reference>
<feature type="non-terminal residue" evidence="12">
    <location>
        <position position="1"/>
    </location>
</feature>
<dbReference type="InterPro" id="IPR020807">
    <property type="entry name" value="PKS_DH"/>
</dbReference>
<evidence type="ECO:0000259" key="10">
    <source>
        <dbReference type="PROSITE" id="PS52004"/>
    </source>
</evidence>
<dbReference type="Pfam" id="PF16197">
    <property type="entry name" value="KAsynt_C_assoc"/>
    <property type="match status" value="1"/>
</dbReference>
<dbReference type="InterPro" id="IPR036736">
    <property type="entry name" value="ACP-like_sf"/>
</dbReference>
<dbReference type="RefSeq" id="WP_364855680.1">
    <property type="nucleotide sequence ID" value="NZ_JBFAUK010000064.1"/>
</dbReference>
<dbReference type="InterPro" id="IPR016039">
    <property type="entry name" value="Thiolase-like"/>
</dbReference>
<name>A0ABV3K849_STRON</name>
<dbReference type="EMBL" id="JBFAUK010000064">
    <property type="protein sequence ID" value="MEV5511307.1"/>
    <property type="molecule type" value="Genomic_DNA"/>
</dbReference>
<evidence type="ECO:0000256" key="4">
    <source>
        <dbReference type="ARBA" id="ARBA00022679"/>
    </source>
</evidence>
<evidence type="ECO:0000256" key="6">
    <source>
        <dbReference type="ARBA" id="ARBA00023268"/>
    </source>
</evidence>
<dbReference type="SMART" id="SM00827">
    <property type="entry name" value="PKS_AT"/>
    <property type="match status" value="1"/>
</dbReference>
<dbReference type="Pfam" id="PF00550">
    <property type="entry name" value="PP-binding"/>
    <property type="match status" value="1"/>
</dbReference>
<dbReference type="InterPro" id="IPR020841">
    <property type="entry name" value="PKS_Beta-ketoAc_synthase_dom"/>
</dbReference>
<dbReference type="InterPro" id="IPR057326">
    <property type="entry name" value="KR_dom"/>
</dbReference>
<evidence type="ECO:0000313" key="12">
    <source>
        <dbReference type="EMBL" id="MEV5511307.1"/>
    </source>
</evidence>
<dbReference type="InterPro" id="IPR001227">
    <property type="entry name" value="Ac_transferase_dom_sf"/>
</dbReference>
<dbReference type="Pfam" id="PF08659">
    <property type="entry name" value="KR"/>
    <property type="match status" value="2"/>
</dbReference>
<feature type="domain" description="PKS/mFAS DH" evidence="11">
    <location>
        <begin position="1169"/>
        <end position="1443"/>
    </location>
</feature>
<dbReference type="PANTHER" id="PTHR43775">
    <property type="entry name" value="FATTY ACID SYNTHASE"/>
    <property type="match status" value="1"/>
</dbReference>
<evidence type="ECO:0000259" key="9">
    <source>
        <dbReference type="PROSITE" id="PS50075"/>
    </source>
</evidence>
<dbReference type="Gene3D" id="3.40.47.10">
    <property type="match status" value="1"/>
</dbReference>
<gene>
    <name evidence="12" type="ORF">AB0L16_33675</name>
</gene>
<dbReference type="InterPro" id="IPR014043">
    <property type="entry name" value="Acyl_transferase_dom"/>
</dbReference>
<dbReference type="Gene3D" id="3.40.50.11460">
    <property type="match status" value="1"/>
</dbReference>
<dbReference type="InterPro" id="IPR016035">
    <property type="entry name" value="Acyl_Trfase/lysoPLipase"/>
</dbReference>
<dbReference type="SMART" id="SM01294">
    <property type="entry name" value="PKS_PP_betabranch"/>
    <property type="match status" value="1"/>
</dbReference>
<dbReference type="SMART" id="SM00825">
    <property type="entry name" value="PKS_KS"/>
    <property type="match status" value="1"/>
</dbReference>
<keyword evidence="3" id="KW-0597">Phosphoprotein</keyword>
<keyword evidence="2" id="KW-0596">Phosphopantetheine</keyword>
<evidence type="ECO:0000259" key="11">
    <source>
        <dbReference type="PROSITE" id="PS52019"/>
    </source>
</evidence>
<dbReference type="Gene3D" id="3.30.70.3290">
    <property type="match status" value="1"/>
</dbReference>
<feature type="region of interest" description="C-terminal hotdog fold" evidence="8">
    <location>
        <begin position="1306"/>
        <end position="1443"/>
    </location>
</feature>
<dbReference type="Gene3D" id="1.10.1200.10">
    <property type="entry name" value="ACP-like"/>
    <property type="match status" value="1"/>
</dbReference>
<dbReference type="InterPro" id="IPR036291">
    <property type="entry name" value="NAD(P)-bd_dom_sf"/>
</dbReference>
<keyword evidence="4" id="KW-0808">Transferase</keyword>
<sequence length="1739" mass="181327">ERLDAVLRPKVDAAWHLHELTQDQDLSAFVLFSSAAGVMGNPGQGNYAAGNAFLDALAAYRRACGLVGVSLAWGAWAESGGMAGSLGEADRERLARAGASGLGDAEGLALFDAVGAGEHALLVPMRLDLAGIRSRAATAGVPPLLRGLVRVPTRRTTAQAALSERGSWANRVAAMPADQRRAAALELVRSRVAAVLAFPNADAVEPKKAFTEFGFDSLTAVEFRNQLALATGLRLPATLLFDYPNSASVAEYLVSEITGAEDRAVVVASAGSHPDDEPIAIVGMACRYPGGVNSPEDLWRLVLAGDDAISAFPTDRGWDLEGMFDDDPDVAGSSYVREGGFLYDAADFDPAFFGISPREALAMDPQQRLLLEASWEALESAGIDPSSLRGSQTGVFAGVMYHNYASRLSAVPDEVEGFLGTGNTGSVASGRVSYTFGFEGPAVTVDTACSSSLVALHLAGQALRQGECSLALAGGVTVMPTPDTFLSFSRQRGLAFDGRCKAFAAAADGTGWSEGVGMLLVERLSDAVRNGHRVLGVVRGTAVNQDGASNGLTAPNGPSQQRVIRQALAQAGVAAADVDVLEAHGTGTRLGDPIEAQALLATYGQGRSEERPLWLGSIKSNLGHTQAAAGVAGVIKMVQAMRHGIMPKTLHVDAPSPEVDWSAGAVELLTEAREWPEVGRPRRAAVSSFGISGTNAHVVLEQAPEAAVEVAEPVVGTVLPWVVSAKSEAGVRAQAERLVAFLEERAGLSPVDVGYSLAVARSRFEHRAVVVGADRDELLAGVRALAAGEASGAVVSGSAVSGARLALLFTGQGSQRAGMGRELYETFPVFADTFNEVCAHLDERLGRSLKDVVFGDGSSLLDQTAFTQAALFALEVALFRLVESWGVRPDFLIGHSVGEIVAAHVAGVLSLEDAATLVAARGRLMQELPAGGAMAAVEATEAEVAGWIAGREAEVAIAAVNGPSSVVVSGDDDAVEAVVAQGQELGRRVRRLTVSHAFHSSRMEPMLEDFRNAIAKLSFNAPQTPVVSNVTGTLATAEELCSPDYWVRHVRQAVRFADGMTYLSGQGVGRFLELGPDGILSGMGQACVSDDAVFASVLRKDRPEAQTLTTALGTMHAHGTDLDWEGIFAGRAAKRVELPTYAFQHQRYWLEAPLTANDANGLGQTVTGHALVGAAVELPNSEEVVLTGRLSRHTHAWLGDHAIADTVLLPGTALVDMAVHAGDQVGCDCVEELTLQAPLVVPARGGVAVRVSVGAVDESGRCRVAIYSRVGVESDASWVLHASGVLARGAGGGVGGDLGVWPPEGAEPVVVEGLYDGLAEAGLSYGPVFRGLRSAWRLGDEVFAEVALPEGTFAEGFGLHPALLDSALHAVALGGFVEEADRAHLPFSWSGVSLYATGARELRVRVAKAGTSAVSLSIADSSGARVASVDSLMLRPLDPERFADADESPTSDALFHVEWAQLPVAEAGSSPISWGVLGTDPFNLDSLLKEAGTETAYFADLGELGAAEEVPDVVLVSLGGSPLTTPAPDLPAQSASSARQALELVQEWLKDDRFAGSRLVFVTRGAVSTGLEDTVQDLAHAPVWGLVRSAQAENPGCFVLLDLPEQERQEQVDLRGLLASDEPQLALRDGVVRVPRLVRAAVAGDGRGFVAGEGTVLVTGGTGALGALVARHLVVEHGVRSLLLTSRRGLEARGAAELVAELSELGARVEVVACDVADRGAVASLLEGRVVSAVVHTAG</sequence>
<dbReference type="InterPro" id="IPR049551">
    <property type="entry name" value="PKS_DH_C"/>
</dbReference>
<dbReference type="Pfam" id="PF14765">
    <property type="entry name" value="PS-DH"/>
    <property type="match status" value="1"/>
</dbReference>
<dbReference type="InterPro" id="IPR009081">
    <property type="entry name" value="PP-bd_ACP"/>
</dbReference>